<keyword evidence="5 6" id="KW-0472">Membrane</keyword>
<feature type="transmembrane region" description="Helical" evidence="6">
    <location>
        <begin position="74"/>
        <end position="94"/>
    </location>
</feature>
<dbReference type="PANTHER" id="PTHR32322:SF18">
    <property type="entry name" value="S-ADENOSYLMETHIONINE_S-ADENOSYLHOMOCYSTEINE TRANSPORTER"/>
    <property type="match status" value="1"/>
</dbReference>
<evidence type="ECO:0000256" key="4">
    <source>
        <dbReference type="ARBA" id="ARBA00022989"/>
    </source>
</evidence>
<dbReference type="InterPro" id="IPR000620">
    <property type="entry name" value="EamA_dom"/>
</dbReference>
<evidence type="ECO:0000256" key="3">
    <source>
        <dbReference type="ARBA" id="ARBA00022692"/>
    </source>
</evidence>
<sequence length="302" mass="33702">MKIHRSYFFVLLASVLWGSVPATAKLLFSDLNGLQILFFSNLFAFLGLLVFVLSQKKTGIIKSYKARDYLNFGWMGFLGIFLYTLLLLTALRLLTAQEAFIINYLWPVMVVIFAIPILKEQVTLKKVLGTICSFLGVALIVTKGSFSVLQFGSMFGVLSAVAGAVIFGLFGVLGKKQNYDKLISMAFYYLVSTVCALVVVLMFSAIPALTTRQFLGLVWFGTFTSGLAFVFWFLAMKHGDTAKVANMILLTPFVSLIYIYFLVGEKILTSSVAGLFAIVVGILLQSIEKDKILFFLRQYYRQ</sequence>
<comment type="caution">
    <text evidence="8">The sequence shown here is derived from an EMBL/GenBank/DDBJ whole genome shotgun (WGS) entry which is preliminary data.</text>
</comment>
<proteinExistence type="predicted"/>
<evidence type="ECO:0000313" key="8">
    <source>
        <dbReference type="EMBL" id="OGN15096.1"/>
    </source>
</evidence>
<organism evidence="8 9">
    <name type="scientific">Candidatus Yanofskybacteria bacterium RIFCSPHIGHO2_02_FULL_43_22</name>
    <dbReference type="NCBI Taxonomy" id="1802681"/>
    <lineage>
        <taxon>Bacteria</taxon>
        <taxon>Candidatus Yanofskyibacteriota</taxon>
    </lineage>
</organism>
<dbReference type="Proteomes" id="UP000176581">
    <property type="component" value="Unassembled WGS sequence"/>
</dbReference>
<evidence type="ECO:0000256" key="1">
    <source>
        <dbReference type="ARBA" id="ARBA00004651"/>
    </source>
</evidence>
<dbReference type="InterPro" id="IPR037185">
    <property type="entry name" value="EmrE-like"/>
</dbReference>
<dbReference type="PANTHER" id="PTHR32322">
    <property type="entry name" value="INNER MEMBRANE TRANSPORTER"/>
    <property type="match status" value="1"/>
</dbReference>
<feature type="domain" description="EamA" evidence="7">
    <location>
        <begin position="154"/>
        <end position="284"/>
    </location>
</feature>
<keyword evidence="3 6" id="KW-0812">Transmembrane</keyword>
<dbReference type="SUPFAM" id="SSF103481">
    <property type="entry name" value="Multidrug resistance efflux transporter EmrE"/>
    <property type="match status" value="2"/>
</dbReference>
<name>A0A1F8FRM3_9BACT</name>
<reference evidence="8 9" key="1">
    <citation type="journal article" date="2016" name="Nat. Commun.">
        <title>Thousands of microbial genomes shed light on interconnected biogeochemical processes in an aquifer system.</title>
        <authorList>
            <person name="Anantharaman K."/>
            <person name="Brown C.T."/>
            <person name="Hug L.A."/>
            <person name="Sharon I."/>
            <person name="Castelle C.J."/>
            <person name="Probst A.J."/>
            <person name="Thomas B.C."/>
            <person name="Singh A."/>
            <person name="Wilkins M.J."/>
            <person name="Karaoz U."/>
            <person name="Brodie E.L."/>
            <person name="Williams K.H."/>
            <person name="Hubbard S.S."/>
            <person name="Banfield J.F."/>
        </authorList>
    </citation>
    <scope>NUCLEOTIDE SEQUENCE [LARGE SCALE GENOMIC DNA]</scope>
</reference>
<evidence type="ECO:0000256" key="6">
    <source>
        <dbReference type="SAM" id="Phobius"/>
    </source>
</evidence>
<gene>
    <name evidence="8" type="ORF">A3J47_00485</name>
</gene>
<comment type="subcellular location">
    <subcellularLocation>
        <location evidence="1">Cell membrane</location>
        <topology evidence="1">Multi-pass membrane protein</topology>
    </subcellularLocation>
</comment>
<evidence type="ECO:0000259" key="7">
    <source>
        <dbReference type="Pfam" id="PF00892"/>
    </source>
</evidence>
<feature type="transmembrane region" description="Helical" evidence="6">
    <location>
        <begin position="127"/>
        <end position="146"/>
    </location>
</feature>
<keyword evidence="2" id="KW-1003">Cell membrane</keyword>
<feature type="transmembrane region" description="Helical" evidence="6">
    <location>
        <begin position="186"/>
        <end position="208"/>
    </location>
</feature>
<accession>A0A1F8FRM3</accession>
<feature type="transmembrane region" description="Helical" evidence="6">
    <location>
        <begin position="214"/>
        <end position="235"/>
    </location>
</feature>
<evidence type="ECO:0000256" key="2">
    <source>
        <dbReference type="ARBA" id="ARBA00022475"/>
    </source>
</evidence>
<dbReference type="EMBL" id="MGJV01000016">
    <property type="protein sequence ID" value="OGN15096.1"/>
    <property type="molecule type" value="Genomic_DNA"/>
</dbReference>
<evidence type="ECO:0000313" key="9">
    <source>
        <dbReference type="Proteomes" id="UP000176581"/>
    </source>
</evidence>
<feature type="transmembrane region" description="Helical" evidence="6">
    <location>
        <begin position="244"/>
        <end position="261"/>
    </location>
</feature>
<feature type="transmembrane region" description="Helical" evidence="6">
    <location>
        <begin position="34"/>
        <end position="53"/>
    </location>
</feature>
<feature type="transmembrane region" description="Helical" evidence="6">
    <location>
        <begin position="267"/>
        <end position="287"/>
    </location>
</feature>
<dbReference type="GO" id="GO:0005886">
    <property type="term" value="C:plasma membrane"/>
    <property type="evidence" value="ECO:0007669"/>
    <property type="project" value="UniProtKB-SubCell"/>
</dbReference>
<protein>
    <recommendedName>
        <fullName evidence="7">EamA domain-containing protein</fullName>
    </recommendedName>
</protein>
<dbReference type="AlphaFoldDB" id="A0A1F8FRM3"/>
<evidence type="ECO:0000256" key="5">
    <source>
        <dbReference type="ARBA" id="ARBA00023136"/>
    </source>
</evidence>
<keyword evidence="4 6" id="KW-1133">Transmembrane helix</keyword>
<dbReference type="InterPro" id="IPR050638">
    <property type="entry name" value="AA-Vitamin_Transporters"/>
</dbReference>
<feature type="domain" description="EamA" evidence="7">
    <location>
        <begin position="6"/>
        <end position="142"/>
    </location>
</feature>
<feature type="transmembrane region" description="Helical" evidence="6">
    <location>
        <begin position="152"/>
        <end position="174"/>
    </location>
</feature>
<dbReference type="Pfam" id="PF00892">
    <property type="entry name" value="EamA"/>
    <property type="match status" value="2"/>
</dbReference>
<feature type="transmembrane region" description="Helical" evidence="6">
    <location>
        <begin position="100"/>
        <end position="118"/>
    </location>
</feature>